<keyword evidence="6" id="KW-1185">Reference proteome</keyword>
<dbReference type="InterPro" id="IPR033010">
    <property type="entry name" value="Cdc20/Fizzy"/>
</dbReference>
<comment type="caution">
    <text evidence="5">The sequence shown here is derived from an EMBL/GenBank/DDBJ whole genome shotgun (WGS) entry which is preliminary data.</text>
</comment>
<feature type="region of interest" description="Disordered" evidence="4">
    <location>
        <begin position="1"/>
        <end position="209"/>
    </location>
</feature>
<dbReference type="GO" id="GO:0005680">
    <property type="term" value="C:anaphase-promoting complex"/>
    <property type="evidence" value="ECO:0007669"/>
    <property type="project" value="TreeGrafter"/>
</dbReference>
<gene>
    <name evidence="5" type="ORF">QBC35DRAFT_388186</name>
</gene>
<feature type="repeat" description="WD" evidence="3">
    <location>
        <begin position="575"/>
        <end position="607"/>
    </location>
</feature>
<dbReference type="AlphaFoldDB" id="A0AAN7AGS2"/>
<dbReference type="GO" id="GO:1990757">
    <property type="term" value="F:ubiquitin ligase activator activity"/>
    <property type="evidence" value="ECO:0007669"/>
    <property type="project" value="TreeGrafter"/>
</dbReference>
<dbReference type="InterPro" id="IPR036322">
    <property type="entry name" value="WD40_repeat_dom_sf"/>
</dbReference>
<feature type="region of interest" description="Disordered" evidence="4">
    <location>
        <begin position="622"/>
        <end position="652"/>
    </location>
</feature>
<dbReference type="SUPFAM" id="SSF50978">
    <property type="entry name" value="WD40 repeat-like"/>
    <property type="match status" value="1"/>
</dbReference>
<feature type="compositionally biased region" description="Low complexity" evidence="4">
    <location>
        <begin position="32"/>
        <end position="50"/>
    </location>
</feature>
<dbReference type="Gene3D" id="2.130.10.10">
    <property type="entry name" value="YVTN repeat-like/Quinoprotein amine dehydrogenase"/>
    <property type="match status" value="2"/>
</dbReference>
<organism evidence="5 6">
    <name type="scientific">Podospora australis</name>
    <dbReference type="NCBI Taxonomy" id="1536484"/>
    <lineage>
        <taxon>Eukaryota</taxon>
        <taxon>Fungi</taxon>
        <taxon>Dikarya</taxon>
        <taxon>Ascomycota</taxon>
        <taxon>Pezizomycotina</taxon>
        <taxon>Sordariomycetes</taxon>
        <taxon>Sordariomycetidae</taxon>
        <taxon>Sordariales</taxon>
        <taxon>Podosporaceae</taxon>
        <taxon>Podospora</taxon>
    </lineage>
</organism>
<reference evidence="5" key="1">
    <citation type="journal article" date="2023" name="Mol. Phylogenet. Evol.">
        <title>Genome-scale phylogeny and comparative genomics of the fungal order Sordariales.</title>
        <authorList>
            <person name="Hensen N."/>
            <person name="Bonometti L."/>
            <person name="Westerberg I."/>
            <person name="Brannstrom I.O."/>
            <person name="Guillou S."/>
            <person name="Cros-Aarteil S."/>
            <person name="Calhoun S."/>
            <person name="Haridas S."/>
            <person name="Kuo A."/>
            <person name="Mondo S."/>
            <person name="Pangilinan J."/>
            <person name="Riley R."/>
            <person name="LaButti K."/>
            <person name="Andreopoulos B."/>
            <person name="Lipzen A."/>
            <person name="Chen C."/>
            <person name="Yan M."/>
            <person name="Daum C."/>
            <person name="Ng V."/>
            <person name="Clum A."/>
            <person name="Steindorff A."/>
            <person name="Ohm R.A."/>
            <person name="Martin F."/>
            <person name="Silar P."/>
            <person name="Natvig D.O."/>
            <person name="Lalanne C."/>
            <person name="Gautier V."/>
            <person name="Ament-Velasquez S.L."/>
            <person name="Kruys A."/>
            <person name="Hutchinson M.I."/>
            <person name="Powell A.J."/>
            <person name="Barry K."/>
            <person name="Miller A.N."/>
            <person name="Grigoriev I.V."/>
            <person name="Debuchy R."/>
            <person name="Gladieux P."/>
            <person name="Hiltunen Thoren M."/>
            <person name="Johannesson H."/>
        </authorList>
    </citation>
    <scope>NUCLEOTIDE SEQUENCE</scope>
    <source>
        <strain evidence="5">PSN309</strain>
    </source>
</reference>
<dbReference type="GO" id="GO:0031145">
    <property type="term" value="P:anaphase-promoting complex-dependent catabolic process"/>
    <property type="evidence" value="ECO:0007669"/>
    <property type="project" value="TreeGrafter"/>
</dbReference>
<dbReference type="PROSITE" id="PS50082">
    <property type="entry name" value="WD_REPEATS_2"/>
    <property type="match status" value="1"/>
</dbReference>
<evidence type="ECO:0000256" key="2">
    <source>
        <dbReference type="ARBA" id="ARBA00022737"/>
    </source>
</evidence>
<feature type="compositionally biased region" description="Polar residues" evidence="4">
    <location>
        <begin position="18"/>
        <end position="30"/>
    </location>
</feature>
<dbReference type="PANTHER" id="PTHR19918">
    <property type="entry name" value="CELL DIVISION CYCLE 20 CDC20 FIZZY -RELATED"/>
    <property type="match status" value="1"/>
</dbReference>
<dbReference type="GO" id="GO:1905786">
    <property type="term" value="P:positive regulation of anaphase-promoting complex-dependent catabolic process"/>
    <property type="evidence" value="ECO:0007669"/>
    <property type="project" value="TreeGrafter"/>
</dbReference>
<evidence type="ECO:0000256" key="3">
    <source>
        <dbReference type="PROSITE-ProRule" id="PRU00221"/>
    </source>
</evidence>
<sequence>MTHRSPYPPRSRRKHEQACSSPSGHPSGTPDSGYGTSLSTPTSTGTALSSVRNHSTAHAHRLRSPITPTKTRPVPKKEGHPFASLWKTCDGNLSDSDDQGLRDSEDDPFDQTASPSPVQGRRLPERFHRKTITLPIGSSRPRPALPASFSFNSGAGLQRSGPTSGSSRSSWTRQLDRFIPARPKLAETTSERFRTSKPTHELTQSEKLLRHNGGTEDAFCFRRRVVTPMAQDYRALTHPDYNFTTPSLHTTGNVLGPLDQNGILSGQRQASIGAAWSVGGVAPGGTAVNNGRGQLVRSSTNARLYRTTFPSAVPKVEEELEKHGARIATALGLDRAERVLRVNAPVHQESKASKARKKTMTLWNGTEWVQDGRFVESQKTPASRSLPIAPFKVLDAPNLRDDFYCSILAYCYTRQTLAIGLGDLLYGWSEQGGVRLLNTGLSHEPEVQSYLTCLAFSSTEGGKAILAYGRSNGCLGIMSLNDDVPSPVGNTRSTQLKPRFMIRAPSGIACLSWRPRCTKRRTKNPHIPPETEVMTEDLLVRDDEGHVYYYIVEWPAVWEVNRDMWKGEMTLMVDIKVHSQQICGLAWSPNGDLFATGGNDNRCCLFETAKVLQGNIRGARYMDEVEDPEQDEDLSDLDAPEEEAPNQPQPQDVKDIVLGDEKHRWDHGAAVKAIAFCPWQEGLVATGGGSNDKCIHFFHTTSGAALATISVSAQVTSLIWSTTRREIAATFGFAQPEHQIRIAVFSWPECRQVAAIPWPGEHRALFAIPYPSGPAELRIAKSETVARTSSRSRTSMEGCIMVASSDNSVKFHEVWAADKKATAGGVRMLGGSDILEGLEGIDKDGDVIR</sequence>
<name>A0AAN7AGS2_9PEZI</name>
<feature type="compositionally biased region" description="Low complexity" evidence="4">
    <location>
        <begin position="159"/>
        <end position="173"/>
    </location>
</feature>
<evidence type="ECO:0000313" key="6">
    <source>
        <dbReference type="Proteomes" id="UP001302126"/>
    </source>
</evidence>
<dbReference type="InterPro" id="IPR001680">
    <property type="entry name" value="WD40_rpt"/>
</dbReference>
<evidence type="ECO:0000256" key="4">
    <source>
        <dbReference type="SAM" id="MobiDB-lite"/>
    </source>
</evidence>
<reference evidence="5" key="2">
    <citation type="submission" date="2023-05" db="EMBL/GenBank/DDBJ databases">
        <authorList>
            <consortium name="Lawrence Berkeley National Laboratory"/>
            <person name="Steindorff A."/>
            <person name="Hensen N."/>
            <person name="Bonometti L."/>
            <person name="Westerberg I."/>
            <person name="Brannstrom I.O."/>
            <person name="Guillou S."/>
            <person name="Cros-Aarteil S."/>
            <person name="Calhoun S."/>
            <person name="Haridas S."/>
            <person name="Kuo A."/>
            <person name="Mondo S."/>
            <person name="Pangilinan J."/>
            <person name="Riley R."/>
            <person name="Labutti K."/>
            <person name="Andreopoulos B."/>
            <person name="Lipzen A."/>
            <person name="Chen C."/>
            <person name="Yanf M."/>
            <person name="Daum C."/>
            <person name="Ng V."/>
            <person name="Clum A."/>
            <person name="Ohm R."/>
            <person name="Martin F."/>
            <person name="Silar P."/>
            <person name="Natvig D."/>
            <person name="Lalanne C."/>
            <person name="Gautier V."/>
            <person name="Ament-Velasquez S.L."/>
            <person name="Kruys A."/>
            <person name="Hutchinson M.I."/>
            <person name="Powell A.J."/>
            <person name="Barry K."/>
            <person name="Miller A.N."/>
            <person name="Grigoriev I.V."/>
            <person name="Debuchy R."/>
            <person name="Gladieux P."/>
            <person name="Thoren M.H."/>
            <person name="Johannesson H."/>
        </authorList>
    </citation>
    <scope>NUCLEOTIDE SEQUENCE</scope>
    <source>
        <strain evidence="5">PSN309</strain>
    </source>
</reference>
<feature type="compositionally biased region" description="Acidic residues" evidence="4">
    <location>
        <begin position="624"/>
        <end position="644"/>
    </location>
</feature>
<dbReference type="Proteomes" id="UP001302126">
    <property type="component" value="Unassembled WGS sequence"/>
</dbReference>
<dbReference type="GO" id="GO:0010997">
    <property type="term" value="F:anaphase-promoting complex binding"/>
    <property type="evidence" value="ECO:0007669"/>
    <property type="project" value="InterPro"/>
</dbReference>
<dbReference type="EMBL" id="MU864433">
    <property type="protein sequence ID" value="KAK4186054.1"/>
    <property type="molecule type" value="Genomic_DNA"/>
</dbReference>
<dbReference type="SMART" id="SM00320">
    <property type="entry name" value="WD40"/>
    <property type="match status" value="2"/>
</dbReference>
<feature type="compositionally biased region" description="Basic and acidic residues" evidence="4">
    <location>
        <begin position="189"/>
        <end position="209"/>
    </location>
</feature>
<dbReference type="Pfam" id="PF00400">
    <property type="entry name" value="WD40"/>
    <property type="match status" value="1"/>
</dbReference>
<evidence type="ECO:0000256" key="1">
    <source>
        <dbReference type="ARBA" id="ARBA00022574"/>
    </source>
</evidence>
<evidence type="ECO:0000313" key="5">
    <source>
        <dbReference type="EMBL" id="KAK4186054.1"/>
    </source>
</evidence>
<keyword evidence="2" id="KW-0677">Repeat</keyword>
<protein>
    <submittedName>
        <fullName evidence="5">WD40 repeat-like protein</fullName>
    </submittedName>
</protein>
<dbReference type="PANTHER" id="PTHR19918:SF5">
    <property type="entry name" value="MEIOSIS-SPECIFIC APC_C ACTIVATOR PROTEIN AMA1"/>
    <property type="match status" value="1"/>
</dbReference>
<dbReference type="InterPro" id="IPR015943">
    <property type="entry name" value="WD40/YVTN_repeat-like_dom_sf"/>
</dbReference>
<proteinExistence type="predicted"/>
<accession>A0AAN7AGS2</accession>
<keyword evidence="1 3" id="KW-0853">WD repeat</keyword>